<dbReference type="Gene3D" id="3.40.50.1820">
    <property type="entry name" value="alpha/beta hydrolase"/>
    <property type="match status" value="1"/>
</dbReference>
<evidence type="ECO:0000259" key="1">
    <source>
        <dbReference type="Pfam" id="PF02129"/>
    </source>
</evidence>
<dbReference type="OrthoDB" id="9805123at2"/>
<dbReference type="GO" id="GO:0016787">
    <property type="term" value="F:hydrolase activity"/>
    <property type="evidence" value="ECO:0007669"/>
    <property type="project" value="InterPro"/>
</dbReference>
<keyword evidence="3" id="KW-1185">Reference proteome</keyword>
<dbReference type="InterPro" id="IPR051411">
    <property type="entry name" value="Polyketide_trans_af380"/>
</dbReference>
<dbReference type="Pfam" id="PF02129">
    <property type="entry name" value="Peptidase_S15"/>
    <property type="match status" value="1"/>
</dbReference>
<dbReference type="InterPro" id="IPR000383">
    <property type="entry name" value="Xaa-Pro-like_dom"/>
</dbReference>
<sequence>MKSVHIQNPDMTWHIAANILFPPGFDEAQKYPTIVSVHPFGSCKEQTSGKVYGKALAEQGFVIIVYDASFQGESGGSPRWIEDPTQRVEDVSRVIDYAVTLPYVDEHRIGVLGVCGGGGYAINATLTEKRIKAVVSITGVNIGRLFREGFSNYDPLGALDAMAAQRTAEARGGELQVNELLPASPEVARENKLTERDVFEATDYYKTPRGQKPGGATRMLFSHAQKTLAWDAFAFAETLLTQPVMVVVGQKVGAFGAYRDGMEIHGRATASKDRQLVELEDCSHYDLYDKTEPVGMALEKLVPFFRKHLNGPVAARQAEAAE</sequence>
<dbReference type="PANTHER" id="PTHR47751">
    <property type="entry name" value="SUPERFAMILY HYDROLASE, PUTATIVE (AFU_ORTHOLOGUE AFUA_2G16580)-RELATED"/>
    <property type="match status" value="1"/>
</dbReference>
<evidence type="ECO:0000313" key="2">
    <source>
        <dbReference type="EMBL" id="RDI53603.1"/>
    </source>
</evidence>
<accession>A0A370HBL0</accession>
<evidence type="ECO:0000313" key="3">
    <source>
        <dbReference type="Proteomes" id="UP000254925"/>
    </source>
</evidence>
<dbReference type="Gene3D" id="1.10.10.800">
    <property type="match status" value="1"/>
</dbReference>
<feature type="domain" description="Xaa-Pro dipeptidyl-peptidase-like" evidence="1">
    <location>
        <begin position="15"/>
        <end position="140"/>
    </location>
</feature>
<gene>
    <name evidence="2" type="ORF">DES45_11324</name>
</gene>
<dbReference type="SUPFAM" id="SSF53474">
    <property type="entry name" value="alpha/beta-Hydrolases"/>
    <property type="match status" value="1"/>
</dbReference>
<reference evidence="2 3" key="1">
    <citation type="submission" date="2018-07" db="EMBL/GenBank/DDBJ databases">
        <title>Genomic Encyclopedia of Type Strains, Phase IV (KMG-IV): sequencing the most valuable type-strain genomes for metagenomic binning, comparative biology and taxonomic classification.</title>
        <authorList>
            <person name="Goeker M."/>
        </authorList>
    </citation>
    <scope>NUCLEOTIDE SEQUENCE [LARGE SCALE GENOMIC DNA]</scope>
    <source>
        <strain evidence="2 3">DSM 14364</strain>
    </source>
</reference>
<name>A0A370HBL0_9HYPH</name>
<protein>
    <recommendedName>
        <fullName evidence="1">Xaa-Pro dipeptidyl-peptidase-like domain-containing protein</fullName>
    </recommendedName>
</protein>
<dbReference type="RefSeq" id="WP_114772606.1">
    <property type="nucleotide sequence ID" value="NZ_QQBB01000013.1"/>
</dbReference>
<proteinExistence type="predicted"/>
<dbReference type="AlphaFoldDB" id="A0A370HBL0"/>
<organism evidence="2 3">
    <name type="scientific">Microvirga subterranea</name>
    <dbReference type="NCBI Taxonomy" id="186651"/>
    <lineage>
        <taxon>Bacteria</taxon>
        <taxon>Pseudomonadati</taxon>
        <taxon>Pseudomonadota</taxon>
        <taxon>Alphaproteobacteria</taxon>
        <taxon>Hyphomicrobiales</taxon>
        <taxon>Methylobacteriaceae</taxon>
        <taxon>Microvirga</taxon>
    </lineage>
</organism>
<dbReference type="InterPro" id="IPR029058">
    <property type="entry name" value="AB_hydrolase_fold"/>
</dbReference>
<comment type="caution">
    <text evidence="2">The sequence shown here is derived from an EMBL/GenBank/DDBJ whole genome shotgun (WGS) entry which is preliminary data.</text>
</comment>
<dbReference type="PANTHER" id="PTHR47751:SF1">
    <property type="entry name" value="SUPERFAMILY HYDROLASE, PUTATIVE (AFU_ORTHOLOGUE AFUA_2G16580)-RELATED"/>
    <property type="match status" value="1"/>
</dbReference>
<dbReference type="Proteomes" id="UP000254925">
    <property type="component" value="Unassembled WGS sequence"/>
</dbReference>
<dbReference type="EMBL" id="QQBB01000013">
    <property type="protein sequence ID" value="RDI53603.1"/>
    <property type="molecule type" value="Genomic_DNA"/>
</dbReference>